<feature type="region of interest" description="Disordered" evidence="1">
    <location>
        <begin position="1"/>
        <end position="23"/>
    </location>
</feature>
<feature type="region of interest" description="Disordered" evidence="1">
    <location>
        <begin position="157"/>
        <end position="223"/>
    </location>
</feature>
<organism evidence="2 3">
    <name type="scientific">Streptomyces camelliae</name>
    <dbReference type="NCBI Taxonomy" id="3004093"/>
    <lineage>
        <taxon>Bacteria</taxon>
        <taxon>Bacillati</taxon>
        <taxon>Actinomycetota</taxon>
        <taxon>Actinomycetes</taxon>
        <taxon>Kitasatosporales</taxon>
        <taxon>Streptomycetaceae</taxon>
        <taxon>Streptomyces</taxon>
    </lineage>
</organism>
<evidence type="ECO:0000313" key="3">
    <source>
        <dbReference type="Proteomes" id="UP001212326"/>
    </source>
</evidence>
<protein>
    <submittedName>
        <fullName evidence="2">Uncharacterized protein</fullName>
    </submittedName>
</protein>
<evidence type="ECO:0000256" key="1">
    <source>
        <dbReference type="SAM" id="MobiDB-lite"/>
    </source>
</evidence>
<feature type="region of interest" description="Disordered" evidence="1">
    <location>
        <begin position="317"/>
        <end position="338"/>
    </location>
</feature>
<feature type="compositionally biased region" description="Polar residues" evidence="1">
    <location>
        <begin position="185"/>
        <end position="200"/>
    </location>
</feature>
<dbReference type="Proteomes" id="UP001212326">
    <property type="component" value="Chromosome"/>
</dbReference>
<reference evidence="2 3" key="1">
    <citation type="submission" date="2022-12" db="EMBL/GenBank/DDBJ databases">
        <authorList>
            <person name="Mo P."/>
        </authorList>
    </citation>
    <scope>NUCLEOTIDE SEQUENCE [LARGE SCALE GENOMIC DNA]</scope>
    <source>
        <strain evidence="2 3">HUAS 2-6</strain>
    </source>
</reference>
<gene>
    <name evidence="2" type="ORF">O1G22_27535</name>
</gene>
<feature type="compositionally biased region" description="Low complexity" evidence="1">
    <location>
        <begin position="1"/>
        <end position="16"/>
    </location>
</feature>
<sequence length="338" mass="34343">MGTATSFQAASQQARSGVTKPCSSPDYLEWQSDAMGTFQGTGLDATVTGSVPNEQVSISRSNFDGRLNASTVTLSYMGNSAHGVLSGDTLTINVVTRDGTIRPLTYHRASDGEYNVALAKLKGSVSQANAQENLAESQAGAVQTVAKDYQAVSADESSLGSDLTNLGNDVTSAETDLTSEHTDEQNVLTEARSGTDNSSVCGDASGVSGDASGVSGDASSFSGDLQGITTDLSTLHDEATKLSSDLQALLKVEPSYAGDGSNPSPSDVQRAVFGASSAASEDVKGANHDIDQENATVETAYGYAADASKAGNCDVAADGPTPIGHISSPFDGQSGASA</sequence>
<keyword evidence="3" id="KW-1185">Reference proteome</keyword>
<feature type="compositionally biased region" description="Low complexity" evidence="1">
    <location>
        <begin position="202"/>
        <end position="223"/>
    </location>
</feature>
<dbReference type="EMBL" id="CP115300">
    <property type="protein sequence ID" value="WBO66293.1"/>
    <property type="molecule type" value="Genomic_DNA"/>
</dbReference>
<feature type="compositionally biased region" description="Polar residues" evidence="1">
    <location>
        <begin position="157"/>
        <end position="176"/>
    </location>
</feature>
<evidence type="ECO:0000313" key="2">
    <source>
        <dbReference type="EMBL" id="WBO66293.1"/>
    </source>
</evidence>
<accession>A0ABY7P6U6</accession>
<proteinExistence type="predicted"/>
<dbReference type="RefSeq" id="WP_270083774.1">
    <property type="nucleotide sequence ID" value="NZ_CP115300.1"/>
</dbReference>
<name>A0ABY7P6U6_9ACTN</name>